<dbReference type="InterPro" id="IPR001965">
    <property type="entry name" value="Znf_PHD"/>
</dbReference>
<evidence type="ECO:0000256" key="12">
    <source>
        <dbReference type="ARBA" id="ARBA00023163"/>
    </source>
</evidence>
<evidence type="ECO:0000256" key="1">
    <source>
        <dbReference type="ARBA" id="ARBA00001954"/>
    </source>
</evidence>
<dbReference type="InterPro" id="IPR003347">
    <property type="entry name" value="JmjC_dom"/>
</dbReference>
<dbReference type="Proteomes" id="UP001152964">
    <property type="component" value="Chromosome 5"/>
</dbReference>
<dbReference type="PROSITE" id="PS51184">
    <property type="entry name" value="JMJC"/>
    <property type="match status" value="1"/>
</dbReference>
<dbReference type="EC" id="1.14.11.27" evidence="4"/>
<dbReference type="InterPro" id="IPR011011">
    <property type="entry name" value="Znf_FYVE_PHD"/>
</dbReference>
<dbReference type="InterPro" id="IPR041667">
    <property type="entry name" value="Cupin_8"/>
</dbReference>
<evidence type="ECO:0000259" key="16">
    <source>
        <dbReference type="PROSITE" id="PS51184"/>
    </source>
</evidence>
<dbReference type="Gene3D" id="3.30.40.10">
    <property type="entry name" value="Zinc/RING finger domain, C3HC4 (zinc finger)"/>
    <property type="match status" value="1"/>
</dbReference>
<evidence type="ECO:0000256" key="4">
    <source>
        <dbReference type="ARBA" id="ARBA00013246"/>
    </source>
</evidence>
<dbReference type="Gene3D" id="2.60.120.650">
    <property type="entry name" value="Cupin"/>
    <property type="match status" value="1"/>
</dbReference>
<comment type="similarity">
    <text evidence="3">Belongs to the JHDM1 histone demethylase family.</text>
</comment>
<dbReference type="CDD" id="cd15517">
    <property type="entry name" value="PHD_TCF19_like"/>
    <property type="match status" value="1"/>
</dbReference>
<dbReference type="InterPro" id="IPR050690">
    <property type="entry name" value="JHDM1_Histone_Demethylase"/>
</dbReference>
<dbReference type="SMART" id="SM00558">
    <property type="entry name" value="JmjC"/>
    <property type="match status" value="1"/>
</dbReference>
<evidence type="ECO:0000256" key="5">
    <source>
        <dbReference type="ARBA" id="ARBA00015153"/>
    </source>
</evidence>
<accession>A0ABN8VTU0</accession>
<dbReference type="SUPFAM" id="SSF51197">
    <property type="entry name" value="Clavaminate synthase-like"/>
    <property type="match status" value="1"/>
</dbReference>
<dbReference type="SUPFAM" id="SSF57903">
    <property type="entry name" value="FYVE/PHD zinc finger"/>
    <property type="match status" value="1"/>
</dbReference>
<keyword evidence="7" id="KW-0863">Zinc-finger</keyword>
<evidence type="ECO:0000256" key="9">
    <source>
        <dbReference type="ARBA" id="ARBA00023002"/>
    </source>
</evidence>
<comment type="cofactor">
    <cofactor evidence="1">
        <name>Fe(2+)</name>
        <dbReference type="ChEBI" id="CHEBI:29033"/>
    </cofactor>
</comment>
<evidence type="ECO:0000256" key="8">
    <source>
        <dbReference type="ARBA" id="ARBA00022833"/>
    </source>
</evidence>
<evidence type="ECO:0000313" key="18">
    <source>
        <dbReference type="Proteomes" id="UP001152964"/>
    </source>
</evidence>
<dbReference type="EMBL" id="OX291495">
    <property type="protein sequence ID" value="CAI1952132.1"/>
    <property type="molecule type" value="Genomic_DNA"/>
</dbReference>
<organism evidence="17 18">
    <name type="scientific">Saccharomyces eubayanus</name>
    <name type="common">Yeast</name>
    <dbReference type="NCBI Taxonomy" id="1080349"/>
    <lineage>
        <taxon>Eukaryota</taxon>
        <taxon>Fungi</taxon>
        <taxon>Dikarya</taxon>
        <taxon>Ascomycota</taxon>
        <taxon>Saccharomycotina</taxon>
        <taxon>Saccharomycetes</taxon>
        <taxon>Saccharomycetales</taxon>
        <taxon>Saccharomycetaceae</taxon>
        <taxon>Saccharomyces</taxon>
    </lineage>
</organism>
<evidence type="ECO:0000256" key="15">
    <source>
        <dbReference type="ARBA" id="ARBA00047915"/>
    </source>
</evidence>
<keyword evidence="18" id="KW-1185">Reference proteome</keyword>
<evidence type="ECO:0000313" key="17">
    <source>
        <dbReference type="EMBL" id="CAI1952132.1"/>
    </source>
</evidence>
<comment type="catalytic activity">
    <reaction evidence="15">
        <text>N(6),N(6)-dimethyl-L-lysyl(36)-[histone H3] + 2 2-oxoglutarate + 2 O2 = L-lysyl(36)-[histone H3] + 2 formaldehyde + 2 succinate + 2 CO2</text>
        <dbReference type="Rhea" id="RHEA:42032"/>
        <dbReference type="Rhea" id="RHEA-COMP:9785"/>
        <dbReference type="Rhea" id="RHEA-COMP:9787"/>
        <dbReference type="ChEBI" id="CHEBI:15379"/>
        <dbReference type="ChEBI" id="CHEBI:16526"/>
        <dbReference type="ChEBI" id="CHEBI:16810"/>
        <dbReference type="ChEBI" id="CHEBI:16842"/>
        <dbReference type="ChEBI" id="CHEBI:29969"/>
        <dbReference type="ChEBI" id="CHEBI:30031"/>
        <dbReference type="ChEBI" id="CHEBI:61976"/>
        <dbReference type="EC" id="1.14.11.27"/>
    </reaction>
</comment>
<keyword evidence="11" id="KW-0805">Transcription regulation</keyword>
<keyword evidence="9" id="KW-0560">Oxidoreductase</keyword>
<evidence type="ECO:0000256" key="3">
    <source>
        <dbReference type="ARBA" id="ARBA00008037"/>
    </source>
</evidence>
<comment type="subcellular location">
    <subcellularLocation>
        <location evidence="2">Nucleus</location>
    </subcellularLocation>
</comment>
<dbReference type="InterPro" id="IPR013083">
    <property type="entry name" value="Znf_RING/FYVE/PHD"/>
</dbReference>
<keyword evidence="13" id="KW-0539">Nucleus</keyword>
<evidence type="ECO:0000256" key="10">
    <source>
        <dbReference type="ARBA" id="ARBA00023004"/>
    </source>
</evidence>
<dbReference type="Pfam" id="PF13621">
    <property type="entry name" value="Cupin_8"/>
    <property type="match status" value="1"/>
</dbReference>
<keyword evidence="12" id="KW-0804">Transcription</keyword>
<keyword evidence="8" id="KW-0862">Zinc</keyword>
<protein>
    <recommendedName>
        <fullName evidence="5">JmjC domain-containing histone demethylation protein 1</fullName>
        <ecNumber evidence="4">1.14.11.27</ecNumber>
    </recommendedName>
    <alternativeName>
        <fullName evidence="14">[Histone-H3]-lysine-36 demethylase 1</fullName>
    </alternativeName>
</protein>
<name>A0ABN8VTU0_SACEU</name>
<reference evidence="17" key="1">
    <citation type="submission" date="2022-08" db="EMBL/GenBank/DDBJ databases">
        <authorList>
            <person name="Byrne P K."/>
        </authorList>
    </citation>
    <scope>NUCLEOTIDE SEQUENCE</scope>
    <source>
        <strain evidence="17">UCD650</strain>
    </source>
</reference>
<evidence type="ECO:0000256" key="6">
    <source>
        <dbReference type="ARBA" id="ARBA00022723"/>
    </source>
</evidence>
<sequence length="499" mass="57625">MYNCTTMQDSNICTHCELEENPNALLWVKCDSCPQWVHVKCVPLKRIHYSDIPSTPVSSYPNSSKEIKSYRCVNHYEEEFLAIFPRGLPNGKRQRDRGENEDSNHISKRYNFRKKKDIDYIALNEGEAKREKMIHPHKDTFLRCFEKWENKSNIINAAKFAATFNDIREPYKISDPWSSGVQVPKMETNKGVLTVNDITEIIGEDYRVDVMDVQTQMNETWTLGSWNRYFTQTEPGNRDRIRNVISLEVSNIKALELERPTSVKQNDLVDQIWNWNEGLGKVNDEEAEEDNPRPKVTKYILMSVKDAYTDFHLDFAGTSVYYNVISGQKKFLLFPPTQSNVDKYVEWSLKEYQNSFFLGDVLEDGFAMELNAGDLFMIPSGYIHAVYTPADSLVFGGNFLAMRDLETHFRIVEIEKLTKVPKRFTFPKFDQVIGKLCEYIVLSKNKKTVGGRDTDLIAEVSNSTIELLYGYLLKPGVKYKPLSFASRNYLVKALADLVT</sequence>
<feature type="domain" description="JmjC" evidence="16">
    <location>
        <begin position="261"/>
        <end position="416"/>
    </location>
</feature>
<keyword evidence="10" id="KW-0408">Iron</keyword>
<dbReference type="SMART" id="SM00249">
    <property type="entry name" value="PHD"/>
    <property type="match status" value="1"/>
</dbReference>
<keyword evidence="6" id="KW-0479">Metal-binding</keyword>
<evidence type="ECO:0000256" key="14">
    <source>
        <dbReference type="ARBA" id="ARBA00031083"/>
    </source>
</evidence>
<gene>
    <name evidence="17" type="primary">U6500E01400</name>
    <name evidence="17" type="ORF">SEUBUCD650_0E01400</name>
</gene>
<evidence type="ECO:0000256" key="7">
    <source>
        <dbReference type="ARBA" id="ARBA00022771"/>
    </source>
</evidence>
<evidence type="ECO:0000256" key="13">
    <source>
        <dbReference type="ARBA" id="ARBA00023242"/>
    </source>
</evidence>
<proteinExistence type="inferred from homology"/>
<dbReference type="PANTHER" id="PTHR23123">
    <property type="entry name" value="PHD/F-BOX CONTAINING PROTEIN"/>
    <property type="match status" value="1"/>
</dbReference>
<evidence type="ECO:0000256" key="11">
    <source>
        <dbReference type="ARBA" id="ARBA00023015"/>
    </source>
</evidence>
<evidence type="ECO:0000256" key="2">
    <source>
        <dbReference type="ARBA" id="ARBA00004123"/>
    </source>
</evidence>